<name>A0ABQ6Z3K7_9GAMM</name>
<gene>
    <name evidence="1" type="ORF">CSC65_15160</name>
</gene>
<proteinExistence type="predicted"/>
<comment type="caution">
    <text evidence="1">The sequence shown here is derived from an EMBL/GenBank/DDBJ whole genome shotgun (WGS) entry which is preliminary data.</text>
</comment>
<organism evidence="1 2">
    <name type="scientific">Pseudoxanthomonas daejeonensis</name>
    <dbReference type="NCBI Taxonomy" id="266062"/>
    <lineage>
        <taxon>Bacteria</taxon>
        <taxon>Pseudomonadati</taxon>
        <taxon>Pseudomonadota</taxon>
        <taxon>Gammaproteobacteria</taxon>
        <taxon>Lysobacterales</taxon>
        <taxon>Lysobacteraceae</taxon>
        <taxon>Pseudoxanthomonas</taxon>
    </lineage>
</organism>
<dbReference type="Pfam" id="PF11828">
    <property type="entry name" value="DUF3348"/>
    <property type="match status" value="1"/>
</dbReference>
<dbReference type="Proteomes" id="UP000788419">
    <property type="component" value="Unassembled WGS sequence"/>
</dbReference>
<sequence length="239" mass="25496">MAEARHRTPVPGPAFTRLLARVTGAELPASGPALSGRLGQWFDWNRAVVLSRALDGRLPAPAGDGAPAADDDATAACARAREMQASAIVDEGAAALARVRERCASSGEAPDYAPFRQFHLARQRSMQAATGQLRGRLRDQLAHGPADLARLAEVDAVMELTLSPREQALLSGVPAMLGEHFERLRLAQASTGAGSVPAHTWLDAFSRDMQAVLLAELDVRFQPIQALLAALDPQTLRKT</sequence>
<dbReference type="InterPro" id="IPR021783">
    <property type="entry name" value="DUF3348"/>
</dbReference>
<evidence type="ECO:0000313" key="2">
    <source>
        <dbReference type="Proteomes" id="UP000788419"/>
    </source>
</evidence>
<evidence type="ECO:0008006" key="3">
    <source>
        <dbReference type="Google" id="ProtNLM"/>
    </source>
</evidence>
<reference evidence="1 2" key="1">
    <citation type="submission" date="2017-10" db="EMBL/GenBank/DDBJ databases">
        <title>Whole genome sequencing of members of genus Pseudoxanthomonas.</title>
        <authorList>
            <person name="Kumar S."/>
            <person name="Bansal K."/>
            <person name="Kaur A."/>
            <person name="Patil P."/>
            <person name="Sharma S."/>
            <person name="Patil P.B."/>
        </authorList>
    </citation>
    <scope>NUCLEOTIDE SEQUENCE [LARGE SCALE GENOMIC DNA]</scope>
    <source>
        <strain evidence="1 2">DSM 17801</strain>
    </source>
</reference>
<keyword evidence="2" id="KW-1185">Reference proteome</keyword>
<evidence type="ECO:0000313" key="1">
    <source>
        <dbReference type="EMBL" id="KAF1692077.1"/>
    </source>
</evidence>
<protein>
    <recommendedName>
        <fullName evidence="3">DUF3348 domain-containing protein</fullName>
    </recommendedName>
</protein>
<dbReference type="EMBL" id="PDWN01000018">
    <property type="protein sequence ID" value="KAF1692077.1"/>
    <property type="molecule type" value="Genomic_DNA"/>
</dbReference>
<accession>A0ABQ6Z3K7</accession>